<organism evidence="2 3">
    <name type="scientific">Aegilops tauschii subsp. strangulata</name>
    <name type="common">Goatgrass</name>
    <dbReference type="NCBI Taxonomy" id="200361"/>
    <lineage>
        <taxon>Eukaryota</taxon>
        <taxon>Viridiplantae</taxon>
        <taxon>Streptophyta</taxon>
        <taxon>Embryophyta</taxon>
        <taxon>Tracheophyta</taxon>
        <taxon>Spermatophyta</taxon>
        <taxon>Magnoliopsida</taxon>
        <taxon>Liliopsida</taxon>
        <taxon>Poales</taxon>
        <taxon>Poaceae</taxon>
        <taxon>BOP clade</taxon>
        <taxon>Pooideae</taxon>
        <taxon>Triticodae</taxon>
        <taxon>Triticeae</taxon>
        <taxon>Triticinae</taxon>
        <taxon>Aegilops</taxon>
    </lineage>
</organism>
<dbReference type="Proteomes" id="UP000015105">
    <property type="component" value="Chromosome 1D"/>
</dbReference>
<protein>
    <submittedName>
        <fullName evidence="2">Uncharacterized protein</fullName>
    </submittedName>
</protein>
<keyword evidence="3" id="KW-1185">Reference proteome</keyword>
<name>A0A452YF42_AEGTS</name>
<proteinExistence type="predicted"/>
<reference evidence="2" key="4">
    <citation type="submission" date="2019-03" db="UniProtKB">
        <authorList>
            <consortium name="EnsemblPlants"/>
        </authorList>
    </citation>
    <scope>IDENTIFICATION</scope>
</reference>
<evidence type="ECO:0000313" key="3">
    <source>
        <dbReference type="Proteomes" id="UP000015105"/>
    </source>
</evidence>
<evidence type="ECO:0000256" key="1">
    <source>
        <dbReference type="SAM" id="MobiDB-lite"/>
    </source>
</evidence>
<reference evidence="3" key="2">
    <citation type="journal article" date="2017" name="Nat. Plants">
        <title>The Aegilops tauschii genome reveals multiple impacts of transposons.</title>
        <authorList>
            <person name="Zhao G."/>
            <person name="Zou C."/>
            <person name="Li K."/>
            <person name="Wang K."/>
            <person name="Li T."/>
            <person name="Gao L."/>
            <person name="Zhang X."/>
            <person name="Wang H."/>
            <person name="Yang Z."/>
            <person name="Liu X."/>
            <person name="Jiang W."/>
            <person name="Mao L."/>
            <person name="Kong X."/>
            <person name="Jiao Y."/>
            <person name="Jia J."/>
        </authorList>
    </citation>
    <scope>NUCLEOTIDE SEQUENCE [LARGE SCALE GENOMIC DNA]</scope>
    <source>
        <strain evidence="3">cv. AL8/78</strain>
    </source>
</reference>
<feature type="compositionally biased region" description="Basic residues" evidence="1">
    <location>
        <begin position="94"/>
        <end position="110"/>
    </location>
</feature>
<reference evidence="3" key="1">
    <citation type="journal article" date="2014" name="Science">
        <title>Ancient hybridizations among the ancestral genomes of bread wheat.</title>
        <authorList>
            <consortium name="International Wheat Genome Sequencing Consortium,"/>
            <person name="Marcussen T."/>
            <person name="Sandve S.R."/>
            <person name="Heier L."/>
            <person name="Spannagl M."/>
            <person name="Pfeifer M."/>
            <person name="Jakobsen K.S."/>
            <person name="Wulff B.B."/>
            <person name="Steuernagel B."/>
            <person name="Mayer K.F."/>
            <person name="Olsen O.A."/>
        </authorList>
    </citation>
    <scope>NUCLEOTIDE SEQUENCE [LARGE SCALE GENOMIC DNA]</scope>
    <source>
        <strain evidence="3">cv. AL8/78</strain>
    </source>
</reference>
<reference evidence="2" key="3">
    <citation type="journal article" date="2017" name="Nature">
        <title>Genome sequence of the progenitor of the wheat D genome Aegilops tauschii.</title>
        <authorList>
            <person name="Luo M.C."/>
            <person name="Gu Y.Q."/>
            <person name="Puiu D."/>
            <person name="Wang H."/>
            <person name="Twardziok S.O."/>
            <person name="Deal K.R."/>
            <person name="Huo N."/>
            <person name="Zhu T."/>
            <person name="Wang L."/>
            <person name="Wang Y."/>
            <person name="McGuire P.E."/>
            <person name="Liu S."/>
            <person name="Long H."/>
            <person name="Ramasamy R.K."/>
            <person name="Rodriguez J.C."/>
            <person name="Van S.L."/>
            <person name="Yuan L."/>
            <person name="Wang Z."/>
            <person name="Xia Z."/>
            <person name="Xiao L."/>
            <person name="Anderson O.D."/>
            <person name="Ouyang S."/>
            <person name="Liang Y."/>
            <person name="Zimin A.V."/>
            <person name="Pertea G."/>
            <person name="Qi P."/>
            <person name="Bennetzen J.L."/>
            <person name="Dai X."/>
            <person name="Dawson M.W."/>
            <person name="Muller H.G."/>
            <person name="Kugler K."/>
            <person name="Rivarola-Duarte L."/>
            <person name="Spannagl M."/>
            <person name="Mayer K.F.X."/>
            <person name="Lu F.H."/>
            <person name="Bevan M.W."/>
            <person name="Leroy P."/>
            <person name="Li P."/>
            <person name="You F.M."/>
            <person name="Sun Q."/>
            <person name="Liu Z."/>
            <person name="Lyons E."/>
            <person name="Wicker T."/>
            <person name="Salzberg S.L."/>
            <person name="Devos K.M."/>
            <person name="Dvorak J."/>
        </authorList>
    </citation>
    <scope>NUCLEOTIDE SEQUENCE [LARGE SCALE GENOMIC DNA]</scope>
    <source>
        <strain evidence="2">cv. AL8/78</strain>
    </source>
</reference>
<dbReference type="Gramene" id="AET1Gv20397000.45">
    <property type="protein sequence ID" value="AET1Gv20397000.45"/>
    <property type="gene ID" value="AET1Gv20397000"/>
</dbReference>
<accession>A0A452YF42</accession>
<sequence>SILSFFLSLPRQILSPLPRCRSPSSPSSPPPTPLNLAATHLRPALTLPSSPSSSTNLAARALPHSLSLSNDSDLPPACPVQRWPLLPWPRRLFHSRRARRPPRPRRRQTRCRSSTTASHPASHSHGLSLTTL</sequence>
<feature type="region of interest" description="Disordered" evidence="1">
    <location>
        <begin position="94"/>
        <end position="132"/>
    </location>
</feature>
<feature type="region of interest" description="Disordered" evidence="1">
    <location>
        <begin position="18"/>
        <end position="58"/>
    </location>
</feature>
<evidence type="ECO:0000313" key="2">
    <source>
        <dbReference type="EnsemblPlants" id="AET1Gv20397000.45"/>
    </source>
</evidence>
<reference evidence="2" key="5">
    <citation type="journal article" date="2021" name="G3 (Bethesda)">
        <title>Aegilops tauschii genome assembly Aet v5.0 features greater sequence contiguity and improved annotation.</title>
        <authorList>
            <person name="Wang L."/>
            <person name="Zhu T."/>
            <person name="Rodriguez J.C."/>
            <person name="Deal K.R."/>
            <person name="Dubcovsky J."/>
            <person name="McGuire P.E."/>
            <person name="Lux T."/>
            <person name="Spannagl M."/>
            <person name="Mayer K.F.X."/>
            <person name="Baldrich P."/>
            <person name="Meyers B.C."/>
            <person name="Huo N."/>
            <person name="Gu Y.Q."/>
            <person name="Zhou H."/>
            <person name="Devos K.M."/>
            <person name="Bennetzen J.L."/>
            <person name="Unver T."/>
            <person name="Budak H."/>
            <person name="Gulick P.J."/>
            <person name="Galiba G."/>
            <person name="Kalapos B."/>
            <person name="Nelson D.R."/>
            <person name="Li P."/>
            <person name="You F.M."/>
            <person name="Luo M.C."/>
            <person name="Dvorak J."/>
        </authorList>
    </citation>
    <scope>NUCLEOTIDE SEQUENCE [LARGE SCALE GENOMIC DNA]</scope>
    <source>
        <strain evidence="2">cv. AL8/78</strain>
    </source>
</reference>
<feature type="compositionally biased region" description="Low complexity" evidence="1">
    <location>
        <begin position="111"/>
        <end position="125"/>
    </location>
</feature>
<dbReference type="EnsemblPlants" id="AET1Gv20397000.45">
    <property type="protein sequence ID" value="AET1Gv20397000.45"/>
    <property type="gene ID" value="AET1Gv20397000"/>
</dbReference>
<feature type="compositionally biased region" description="Low complexity" evidence="1">
    <location>
        <begin position="43"/>
        <end position="58"/>
    </location>
</feature>
<dbReference type="AlphaFoldDB" id="A0A452YF42"/>